<feature type="region of interest" description="Disordered" evidence="12">
    <location>
        <begin position="1"/>
        <end position="30"/>
    </location>
</feature>
<dbReference type="InterPro" id="IPR003482">
    <property type="entry name" value="Whib"/>
</dbReference>
<comment type="PTM">
    <text evidence="11">Upon Fe-S cluster removal intramolecular disulfide bonds are formed.</text>
</comment>
<protein>
    <recommendedName>
        <fullName evidence="11">Transcriptional regulator WhiB</fullName>
    </recommendedName>
</protein>
<evidence type="ECO:0000256" key="6">
    <source>
        <dbReference type="ARBA" id="ARBA00023014"/>
    </source>
</evidence>
<comment type="cofactor">
    <cofactor evidence="11">
        <name>[4Fe-4S] cluster</name>
        <dbReference type="ChEBI" id="CHEBI:49883"/>
    </cofactor>
    <text evidence="11">Binds 1 [4Fe-4S] cluster per subunit. Following nitrosylation of the [4Fe-4S] cluster binds 1 [4Fe-8(NO)] cluster per subunit.</text>
</comment>
<organism evidence="14 15">
    <name type="scientific">Streptomyces ambofaciens (strain ATCC 23877 / 3486 / DSM 40053 / JCM 4204 / NBRC 12836 / NRRL B-2516)</name>
    <dbReference type="NCBI Taxonomy" id="278992"/>
    <lineage>
        <taxon>Bacteria</taxon>
        <taxon>Bacillati</taxon>
        <taxon>Actinomycetota</taxon>
        <taxon>Actinomycetes</taxon>
        <taxon>Kitasatosporales</taxon>
        <taxon>Streptomycetaceae</taxon>
        <taxon>Streptomyces</taxon>
    </lineage>
</organism>
<feature type="binding site" evidence="11">
    <location>
        <position position="72"/>
    </location>
    <ligand>
        <name>[4Fe-4S] cluster</name>
        <dbReference type="ChEBI" id="CHEBI:49883"/>
    </ligand>
</feature>
<dbReference type="GO" id="GO:0045892">
    <property type="term" value="P:negative regulation of DNA-templated transcription"/>
    <property type="evidence" value="ECO:0007669"/>
    <property type="project" value="TreeGrafter"/>
</dbReference>
<keyword evidence="5 11" id="KW-0408">Iron</keyword>
<evidence type="ECO:0000313" key="14">
    <source>
        <dbReference type="EMBL" id="AKZ60764.1"/>
    </source>
</evidence>
<evidence type="ECO:0000259" key="13">
    <source>
        <dbReference type="PROSITE" id="PS51674"/>
    </source>
</evidence>
<dbReference type="PANTHER" id="PTHR38839:SF6">
    <property type="entry name" value="TRANSCRIPTIONAL REGULATOR WHIB1"/>
    <property type="match status" value="1"/>
</dbReference>
<dbReference type="InterPro" id="IPR034768">
    <property type="entry name" value="4FE4S_WBL"/>
</dbReference>
<evidence type="ECO:0000256" key="12">
    <source>
        <dbReference type="SAM" id="MobiDB-lite"/>
    </source>
</evidence>
<feature type="binding site" evidence="11">
    <location>
        <position position="63"/>
    </location>
    <ligand>
        <name>[4Fe-4S] cluster</name>
        <dbReference type="ChEBI" id="CHEBI:49883"/>
    </ligand>
</feature>
<dbReference type="GO" id="GO:0046872">
    <property type="term" value="F:metal ion binding"/>
    <property type="evidence" value="ECO:0007669"/>
    <property type="project" value="UniProtKB-KW"/>
</dbReference>
<dbReference type="GO" id="GO:0051539">
    <property type="term" value="F:4 iron, 4 sulfur cluster binding"/>
    <property type="evidence" value="ECO:0007669"/>
    <property type="project" value="UniProtKB-UniRule"/>
</dbReference>
<keyword evidence="9 11" id="KW-1015">Disulfide bond</keyword>
<feature type="domain" description="4Fe-4S Wbl-type" evidence="13">
    <location>
        <begin position="34"/>
        <end position="96"/>
    </location>
</feature>
<dbReference type="GO" id="GO:0003677">
    <property type="term" value="F:DNA binding"/>
    <property type="evidence" value="ECO:0007669"/>
    <property type="project" value="UniProtKB-UniRule"/>
</dbReference>
<dbReference type="GO" id="GO:0035731">
    <property type="term" value="F:dinitrosyl-iron complex binding"/>
    <property type="evidence" value="ECO:0007669"/>
    <property type="project" value="UniProtKB-UniRule"/>
</dbReference>
<dbReference type="KEGG" id="samb:SAM23877_p055"/>
<dbReference type="AlphaFoldDB" id="A0A0K2B659"/>
<evidence type="ECO:0000313" key="15">
    <source>
        <dbReference type="Proteomes" id="UP000061018"/>
    </source>
</evidence>
<feature type="binding site" evidence="11">
    <location>
        <position position="66"/>
    </location>
    <ligand>
        <name>[4Fe-4S] cluster</name>
        <dbReference type="ChEBI" id="CHEBI:49883"/>
    </ligand>
</feature>
<dbReference type="GO" id="GO:0005737">
    <property type="term" value="C:cytoplasm"/>
    <property type="evidence" value="ECO:0007669"/>
    <property type="project" value="UniProtKB-SubCell"/>
</dbReference>
<sequence length="169" mass="18611">MTPTTTLTRRPTTNAAPTPTLTPADTGDWRDEAECRRHDPELWFPVGDNVHARMQAAEAKSICAGCPVRIRCLSWALETRQDQGVWGGLTEKERLALHKRRSGTTFGRTRNVADHIYATRLDEFLTLRAQGLDGLELASALSTNVQTVNRVNDMIAASARAAAEEVRAA</sequence>
<keyword evidence="4 11" id="KW-0479">Metal-binding</keyword>
<comment type="PTM">
    <text evidence="11">The Fe-S cluster can be nitrosylated by nitric oxide (NO).</text>
</comment>
<evidence type="ECO:0000256" key="9">
    <source>
        <dbReference type="ARBA" id="ARBA00023157"/>
    </source>
</evidence>
<name>A0A0K2B659_STRA7</name>
<dbReference type="Pfam" id="PF02467">
    <property type="entry name" value="Whib"/>
    <property type="match status" value="1"/>
</dbReference>
<dbReference type="PROSITE" id="PS51674">
    <property type="entry name" value="4FE4S_WBL"/>
    <property type="match status" value="1"/>
</dbReference>
<evidence type="ECO:0000256" key="10">
    <source>
        <dbReference type="ARBA" id="ARBA00023163"/>
    </source>
</evidence>
<evidence type="ECO:0000256" key="5">
    <source>
        <dbReference type="ARBA" id="ARBA00023004"/>
    </source>
</evidence>
<feature type="compositionally biased region" description="Low complexity" evidence="12">
    <location>
        <begin position="1"/>
        <end position="23"/>
    </location>
</feature>
<dbReference type="PANTHER" id="PTHR38839">
    <property type="entry name" value="TRANSCRIPTIONAL REGULATOR WHID-RELATED"/>
    <property type="match status" value="1"/>
</dbReference>
<reference evidence="15" key="1">
    <citation type="journal article" date="2015" name="J. Biotechnol.">
        <title>Complete genome sequence of Streptomyces ambofaciens ATCC 23877, the spiramycin producer.</title>
        <authorList>
            <person name="Thibessard A."/>
            <person name="Haas D."/>
            <person name="Gerbaud C."/>
            <person name="Aigle B."/>
            <person name="Lautru S."/>
            <person name="Pernodet J.L."/>
            <person name="Leblond P."/>
        </authorList>
    </citation>
    <scope>NUCLEOTIDE SEQUENCE [LARGE SCALE GENOMIC DNA]</scope>
    <source>
        <strain evidence="15">ATCC 23877 / 3486 / DSM 40053 / JCM 4204 / NBRC 12836 / NRRL B-2516</strain>
        <plasmid evidence="15">pSAM1</plasmid>
    </source>
</reference>
<evidence type="ECO:0000256" key="8">
    <source>
        <dbReference type="ARBA" id="ARBA00023125"/>
    </source>
</evidence>
<dbReference type="Proteomes" id="UP000061018">
    <property type="component" value="Plasmid pSAM1"/>
</dbReference>
<evidence type="ECO:0000256" key="2">
    <source>
        <dbReference type="ARBA" id="ARBA00006597"/>
    </source>
</evidence>
<evidence type="ECO:0000256" key="4">
    <source>
        <dbReference type="ARBA" id="ARBA00022723"/>
    </source>
</evidence>
<accession>A0A0K2B659</accession>
<comment type="subcellular location">
    <subcellularLocation>
        <location evidence="1 11">Cytoplasm</location>
    </subcellularLocation>
</comment>
<evidence type="ECO:0000256" key="11">
    <source>
        <dbReference type="HAMAP-Rule" id="MF_01479"/>
    </source>
</evidence>
<keyword evidence="14" id="KW-0614">Plasmid</keyword>
<evidence type="ECO:0000256" key="1">
    <source>
        <dbReference type="ARBA" id="ARBA00004496"/>
    </source>
</evidence>
<keyword evidence="3 11" id="KW-0004">4Fe-4S</keyword>
<keyword evidence="7 11" id="KW-0805">Transcription regulation</keyword>
<geneLocation type="plasmid" evidence="14 15">
    <name>pSAM1</name>
</geneLocation>
<keyword evidence="10 11" id="KW-0804">Transcription</keyword>
<dbReference type="GO" id="GO:0047134">
    <property type="term" value="F:protein-disulfide reductase [NAD(P)H] activity"/>
    <property type="evidence" value="ECO:0007669"/>
    <property type="project" value="TreeGrafter"/>
</dbReference>
<dbReference type="EMBL" id="CP012383">
    <property type="protein sequence ID" value="AKZ60764.1"/>
    <property type="molecule type" value="Genomic_DNA"/>
</dbReference>
<dbReference type="GO" id="GO:0045454">
    <property type="term" value="P:cell redox homeostasis"/>
    <property type="evidence" value="ECO:0007669"/>
    <property type="project" value="TreeGrafter"/>
</dbReference>
<keyword evidence="11" id="KW-0963">Cytoplasm</keyword>
<proteinExistence type="inferred from homology"/>
<feature type="binding site" evidence="11">
    <location>
        <position position="35"/>
    </location>
    <ligand>
        <name>[4Fe-4S] cluster</name>
        <dbReference type="ChEBI" id="CHEBI:49883"/>
    </ligand>
</feature>
<comment type="function">
    <text evidence="11">Acts as a transcriptional regulator. Probably redox-responsive. The apo- but not holo-form probably binds DNA.</text>
</comment>
<gene>
    <name evidence="11" type="primary">whiB</name>
    <name evidence="14" type="ORF">SAM23877_p055</name>
</gene>
<comment type="similarity">
    <text evidence="2 11">Belongs to the WhiB family.</text>
</comment>
<evidence type="ECO:0000256" key="7">
    <source>
        <dbReference type="ARBA" id="ARBA00023015"/>
    </source>
</evidence>
<evidence type="ECO:0000256" key="3">
    <source>
        <dbReference type="ARBA" id="ARBA00022485"/>
    </source>
</evidence>
<dbReference type="HAMAP" id="MF_01479">
    <property type="entry name" value="WhiB"/>
    <property type="match status" value="1"/>
</dbReference>
<keyword evidence="6 11" id="KW-0411">Iron-sulfur</keyword>
<keyword evidence="8 11" id="KW-0238">DNA-binding</keyword>